<comment type="similarity">
    <text evidence="2">Belongs to the FliK family.</text>
</comment>
<comment type="function">
    <text evidence="1">Controls the length of the flagellar hook.</text>
</comment>
<dbReference type="GO" id="GO:0009424">
    <property type="term" value="C:bacterial-type flagellum hook"/>
    <property type="evidence" value="ECO:0007669"/>
    <property type="project" value="InterPro"/>
</dbReference>
<keyword evidence="5" id="KW-0282">Flagellum</keyword>
<keyword evidence="5" id="KW-0969">Cilium</keyword>
<dbReference type="InterPro" id="IPR038610">
    <property type="entry name" value="FliK-like_C_sf"/>
</dbReference>
<sequence>MEVQGIEAVVDVSIAEKVQVDQQQFESSLISAIKGHAVSETREDIHESSGLVEECVGEESEQPEIAESTLPKYKENKDEASELMILPYTLNLGGNQLPEQVTTALSATSKGTSVSPTIESEGTVSDLIAIPEEIVVQNAVEEKIRPANQSQLAEVSLGMNASLREQSDGLESIRHVRDGTVTFFQTDLNVQEKEPTALLVDEMPVEMPAEKSEFGDIVKGVMRPTEDVVTEEKNNGVDQNKLRNKQSISREVDFVEMEQVEGELFQVAEPSVEVKPTLPLEAEPVVTNNNLDITTEPVPSAVGQSLTTSKATDQPLLAQKMSQTPSPEVVKDFQDQNMPRLAETLTQLGKSGQEVFKLTLQPEKLGQLEILVKFEEGKISAKFLVGSEGVRELVETCLPLLEQNLAKQQIVVNKVDVALQNTNSNTFDFNGHFEQQQHAHQQRGKSIRQSSHYEAKQLEVVNDLADRVDILV</sequence>
<reference evidence="5" key="1">
    <citation type="submission" date="2020-12" db="EMBL/GenBank/DDBJ databases">
        <title>Vagococcus allomyrinae sp. nov. and Enterococcus lavae sp. nov., isolated from the larvae of Allomyrina dichotoma.</title>
        <authorList>
            <person name="Lee S.D."/>
        </authorList>
    </citation>
    <scope>NUCLEOTIDE SEQUENCE</scope>
    <source>
        <strain evidence="5">BWB3-3</strain>
    </source>
</reference>
<dbReference type="Gene3D" id="3.30.750.140">
    <property type="match status" value="1"/>
</dbReference>
<proteinExistence type="inferred from homology"/>
<evidence type="ECO:0000256" key="3">
    <source>
        <dbReference type="ARBA" id="ARBA00022795"/>
    </source>
</evidence>
<keyword evidence="3" id="KW-1005">Bacterial flagellum biogenesis</keyword>
<dbReference type="CDD" id="cd17470">
    <property type="entry name" value="T3SS_Flik_C"/>
    <property type="match status" value="1"/>
</dbReference>
<evidence type="ECO:0000313" key="5">
    <source>
        <dbReference type="EMBL" id="MBP1042044.1"/>
    </source>
</evidence>
<gene>
    <name evidence="5" type="ORF">I6N95_13565</name>
</gene>
<dbReference type="Proteomes" id="UP000674938">
    <property type="component" value="Unassembled WGS sequence"/>
</dbReference>
<dbReference type="EMBL" id="JAEEGA010000008">
    <property type="protein sequence ID" value="MBP1042044.1"/>
    <property type="molecule type" value="Genomic_DNA"/>
</dbReference>
<dbReference type="PRINTS" id="PR01007">
    <property type="entry name" value="FLGHOOKFLIK"/>
</dbReference>
<name>A0A940SVN2_9ENTE</name>
<evidence type="ECO:0000259" key="4">
    <source>
        <dbReference type="Pfam" id="PF02120"/>
    </source>
</evidence>
<accession>A0A940SVN2</accession>
<comment type="caution">
    <text evidence="5">The sequence shown here is derived from an EMBL/GenBank/DDBJ whole genome shotgun (WGS) entry which is preliminary data.</text>
</comment>
<protein>
    <submittedName>
        <fullName evidence="5">Flagellar hook-length control protein FliK</fullName>
    </submittedName>
</protein>
<keyword evidence="5" id="KW-0966">Cell projection</keyword>
<evidence type="ECO:0000313" key="6">
    <source>
        <dbReference type="Proteomes" id="UP000674938"/>
    </source>
</evidence>
<dbReference type="AlphaFoldDB" id="A0A940SVN2"/>
<evidence type="ECO:0000256" key="2">
    <source>
        <dbReference type="ARBA" id="ARBA00009149"/>
    </source>
</evidence>
<feature type="domain" description="Flagellar hook-length control protein-like C-terminal" evidence="4">
    <location>
        <begin position="348"/>
        <end position="424"/>
    </location>
</feature>
<dbReference type="InterPro" id="IPR001635">
    <property type="entry name" value="Flag_hook_Flik"/>
</dbReference>
<dbReference type="RefSeq" id="WP_209528861.1">
    <property type="nucleotide sequence ID" value="NZ_JAEEGA010000008.1"/>
</dbReference>
<dbReference type="InterPro" id="IPR021136">
    <property type="entry name" value="Flagellar_hook_control-like_C"/>
</dbReference>
<dbReference type="GO" id="GO:0044780">
    <property type="term" value="P:bacterial-type flagellum assembly"/>
    <property type="evidence" value="ECO:0007669"/>
    <property type="project" value="InterPro"/>
</dbReference>
<organism evidence="5 6">
    <name type="scientific">Vagococcus allomyrinae</name>
    <dbReference type="NCBI Taxonomy" id="2794353"/>
    <lineage>
        <taxon>Bacteria</taxon>
        <taxon>Bacillati</taxon>
        <taxon>Bacillota</taxon>
        <taxon>Bacilli</taxon>
        <taxon>Lactobacillales</taxon>
        <taxon>Enterococcaceae</taxon>
        <taxon>Vagococcus</taxon>
    </lineage>
</organism>
<evidence type="ECO:0000256" key="1">
    <source>
        <dbReference type="ARBA" id="ARBA00003944"/>
    </source>
</evidence>
<keyword evidence="6" id="KW-1185">Reference proteome</keyword>
<dbReference type="Pfam" id="PF02120">
    <property type="entry name" value="Flg_hook"/>
    <property type="match status" value="1"/>
</dbReference>